<dbReference type="InterPro" id="IPR036188">
    <property type="entry name" value="FAD/NAD-bd_sf"/>
</dbReference>
<evidence type="ECO:0000256" key="5">
    <source>
        <dbReference type="ARBA" id="ARBA00016406"/>
    </source>
</evidence>
<evidence type="ECO:0000256" key="4">
    <source>
        <dbReference type="ARBA" id="ARBA00013076"/>
    </source>
</evidence>
<sequence>MSLVMSEEAVPPGIVGPHGEGDEPLDLVGVGFGPSNLGLAIAIEEYNARGPRRPVRAEFVEVKKQFGWHTGMLLPGTTMQISFLKDLATQRNARSRYSFVNYLAERDRLIDFINHQTFFPTRLEFHDYLSWAAESVSAQVRYGTRAVAVRDGGGRFEVDVEGPDGSVALPARNVVLAGGLAPRLPDGVEPSMRQFHNHRLLDHLDELPEPRHQRFVVVGAGQSAAEVTEYLHGRFGGAEVHGVFARYGYSPADDSPFANRVFDPAAVDDFYSADPGVRRQLLEYHRSTNYSCVDLPLIESLYRREYAERVSGQRRLFVHGASSVRTVREDPAGVRVEVVHKPTRRVTTLDCDAVVYATGFDPMPLRDILGELYDPRVLDGPQVTRDYRLQASERLSGNIYLQGGTEHTHGLTSSLLSNIAVRSAEILQSITESLVPARDRA</sequence>
<dbReference type="InterPro" id="IPR025700">
    <property type="entry name" value="Lys/Orn_oxygenase"/>
</dbReference>
<evidence type="ECO:0000256" key="3">
    <source>
        <dbReference type="ARBA" id="ARBA00007588"/>
    </source>
</evidence>
<evidence type="ECO:0000256" key="8">
    <source>
        <dbReference type="ARBA" id="ARBA00022857"/>
    </source>
</evidence>
<evidence type="ECO:0000256" key="10">
    <source>
        <dbReference type="ARBA" id="ARBA00023033"/>
    </source>
</evidence>
<keyword evidence="17" id="KW-1185">Reference proteome</keyword>
<evidence type="ECO:0000256" key="14">
    <source>
        <dbReference type="ARBA" id="ARBA00032738"/>
    </source>
</evidence>
<evidence type="ECO:0000256" key="13">
    <source>
        <dbReference type="ARBA" id="ARBA00032493"/>
    </source>
</evidence>
<comment type="caution">
    <text evidence="16">The sequence shown here is derived from an EMBL/GenBank/DDBJ whole genome shotgun (WGS) entry which is preliminary data.</text>
</comment>
<reference evidence="17" key="1">
    <citation type="journal article" date="2019" name="Int. J. Syst. Evol. Microbiol.">
        <title>The Global Catalogue of Microorganisms (GCM) 10K type strain sequencing project: providing services to taxonomists for standard genome sequencing and annotation.</title>
        <authorList>
            <consortium name="The Broad Institute Genomics Platform"/>
            <consortium name="The Broad Institute Genome Sequencing Center for Infectious Disease"/>
            <person name="Wu L."/>
            <person name="Ma J."/>
        </authorList>
    </citation>
    <scope>NUCLEOTIDE SEQUENCE [LARGE SCALE GENOMIC DNA]</scope>
    <source>
        <strain evidence="17">JCM 18302</strain>
    </source>
</reference>
<evidence type="ECO:0000313" key="17">
    <source>
        <dbReference type="Proteomes" id="UP001500804"/>
    </source>
</evidence>
<keyword evidence="6" id="KW-0285">Flavoprotein</keyword>
<evidence type="ECO:0000256" key="2">
    <source>
        <dbReference type="ARBA" id="ARBA00004924"/>
    </source>
</evidence>
<evidence type="ECO:0000256" key="15">
    <source>
        <dbReference type="ARBA" id="ARBA00048407"/>
    </source>
</evidence>
<comment type="similarity">
    <text evidence="3">Belongs to the lysine N(6)-hydroxylase/L-ornithine N(5)-oxygenase family.</text>
</comment>
<dbReference type="GO" id="GO:0004497">
    <property type="term" value="F:monooxygenase activity"/>
    <property type="evidence" value="ECO:0007669"/>
    <property type="project" value="UniProtKB-KW"/>
</dbReference>
<evidence type="ECO:0000256" key="7">
    <source>
        <dbReference type="ARBA" id="ARBA00022827"/>
    </source>
</evidence>
<dbReference type="SUPFAM" id="SSF51905">
    <property type="entry name" value="FAD/NAD(P)-binding domain"/>
    <property type="match status" value="2"/>
</dbReference>
<evidence type="ECO:0000256" key="1">
    <source>
        <dbReference type="ARBA" id="ARBA00001974"/>
    </source>
</evidence>
<comment type="pathway">
    <text evidence="2">Siderophore biosynthesis.</text>
</comment>
<dbReference type="PANTHER" id="PTHR42802">
    <property type="entry name" value="MONOOXYGENASE"/>
    <property type="match status" value="1"/>
</dbReference>
<gene>
    <name evidence="16" type="ORF">GCM10023320_60030</name>
</gene>
<evidence type="ECO:0000313" key="16">
    <source>
        <dbReference type="EMBL" id="GAA5133590.1"/>
    </source>
</evidence>
<dbReference type="PANTHER" id="PTHR42802:SF1">
    <property type="entry name" value="L-ORNITHINE N(5)-MONOOXYGENASE"/>
    <property type="match status" value="1"/>
</dbReference>
<dbReference type="EMBL" id="BAABJO010000027">
    <property type="protein sequence ID" value="GAA5133590.1"/>
    <property type="molecule type" value="Genomic_DNA"/>
</dbReference>
<keyword evidence="9" id="KW-0560">Oxidoreductase</keyword>
<keyword evidence="10 16" id="KW-0503">Monooxygenase</keyword>
<comment type="catalytic activity">
    <reaction evidence="15">
        <text>L-lysine + NADPH + O2 = N(6)-hydroxy-L-lysine + NADP(+) + H2O</text>
        <dbReference type="Rhea" id="RHEA:23228"/>
        <dbReference type="ChEBI" id="CHEBI:15377"/>
        <dbReference type="ChEBI" id="CHEBI:15379"/>
        <dbReference type="ChEBI" id="CHEBI:32551"/>
        <dbReference type="ChEBI" id="CHEBI:57783"/>
        <dbReference type="ChEBI" id="CHEBI:57820"/>
        <dbReference type="ChEBI" id="CHEBI:58349"/>
        <dbReference type="EC" id="1.14.13.59"/>
    </reaction>
</comment>
<keyword evidence="7" id="KW-0274">FAD</keyword>
<dbReference type="RefSeq" id="WP_345609538.1">
    <property type="nucleotide sequence ID" value="NZ_BAABJO010000027.1"/>
</dbReference>
<organism evidence="16 17">
    <name type="scientific">Pseudonocardia adelaidensis</name>
    <dbReference type="NCBI Taxonomy" id="648754"/>
    <lineage>
        <taxon>Bacteria</taxon>
        <taxon>Bacillati</taxon>
        <taxon>Actinomycetota</taxon>
        <taxon>Actinomycetes</taxon>
        <taxon>Pseudonocardiales</taxon>
        <taxon>Pseudonocardiaceae</taxon>
        <taxon>Pseudonocardia</taxon>
    </lineage>
</organism>
<dbReference type="Gene3D" id="3.50.50.60">
    <property type="entry name" value="FAD/NAD(P)-binding domain"/>
    <property type="match status" value="1"/>
</dbReference>
<protein>
    <recommendedName>
        <fullName evidence="5">L-lysine N6-monooxygenase MbtG</fullName>
        <ecNumber evidence="4">1.14.13.59</ecNumber>
    </recommendedName>
    <alternativeName>
        <fullName evidence="14">Lysine 6-N-hydroxylase</fullName>
    </alternativeName>
    <alternativeName>
        <fullName evidence="13">Lysine N6-hydroxylase</fullName>
    </alternativeName>
    <alternativeName>
        <fullName evidence="11">Lysine-N-oxygenase</fullName>
    </alternativeName>
    <alternativeName>
        <fullName evidence="12">Mycobactin synthase protein G</fullName>
    </alternativeName>
</protein>
<dbReference type="Proteomes" id="UP001500804">
    <property type="component" value="Unassembled WGS sequence"/>
</dbReference>
<dbReference type="EC" id="1.14.13.59" evidence="4"/>
<keyword evidence="8" id="KW-0521">NADP</keyword>
<evidence type="ECO:0000256" key="6">
    <source>
        <dbReference type="ARBA" id="ARBA00022630"/>
    </source>
</evidence>
<evidence type="ECO:0000256" key="12">
    <source>
        <dbReference type="ARBA" id="ARBA00031158"/>
    </source>
</evidence>
<name>A0ABP9NTE2_9PSEU</name>
<accession>A0ABP9NTE2</accession>
<dbReference type="Pfam" id="PF13434">
    <property type="entry name" value="Lys_Orn_oxgnase"/>
    <property type="match status" value="1"/>
</dbReference>
<evidence type="ECO:0000256" key="11">
    <source>
        <dbReference type="ARBA" id="ARBA00029939"/>
    </source>
</evidence>
<proteinExistence type="inferred from homology"/>
<evidence type="ECO:0000256" key="9">
    <source>
        <dbReference type="ARBA" id="ARBA00023002"/>
    </source>
</evidence>
<comment type="cofactor">
    <cofactor evidence="1">
        <name>FAD</name>
        <dbReference type="ChEBI" id="CHEBI:57692"/>
    </cofactor>
</comment>